<dbReference type="InterPro" id="IPR014710">
    <property type="entry name" value="RmlC-like_jellyroll"/>
</dbReference>
<protein>
    <recommendedName>
        <fullName evidence="1">Cupin type-2 domain-containing protein</fullName>
    </recommendedName>
</protein>
<organism evidence="2 3">
    <name type="scientific">Elasticomyces elasticus</name>
    <dbReference type="NCBI Taxonomy" id="574655"/>
    <lineage>
        <taxon>Eukaryota</taxon>
        <taxon>Fungi</taxon>
        <taxon>Dikarya</taxon>
        <taxon>Ascomycota</taxon>
        <taxon>Pezizomycotina</taxon>
        <taxon>Dothideomycetes</taxon>
        <taxon>Dothideomycetidae</taxon>
        <taxon>Mycosphaerellales</taxon>
        <taxon>Teratosphaeriaceae</taxon>
        <taxon>Elasticomyces</taxon>
    </lineage>
</organism>
<accession>A0AAN7WFB3</accession>
<dbReference type="InterPro" id="IPR011051">
    <property type="entry name" value="RmlC_Cupin_sf"/>
</dbReference>
<evidence type="ECO:0000313" key="2">
    <source>
        <dbReference type="EMBL" id="KAK5703200.1"/>
    </source>
</evidence>
<dbReference type="InterPro" id="IPR013096">
    <property type="entry name" value="Cupin_2"/>
</dbReference>
<evidence type="ECO:0000259" key="1">
    <source>
        <dbReference type="Pfam" id="PF07883"/>
    </source>
</evidence>
<dbReference type="SUPFAM" id="SSF51182">
    <property type="entry name" value="RmlC-like cupins"/>
    <property type="match status" value="1"/>
</dbReference>
<feature type="domain" description="Cupin type-2" evidence="1">
    <location>
        <begin position="63"/>
        <end position="113"/>
    </location>
</feature>
<proteinExistence type="predicted"/>
<sequence length="230" mass="26140">MTSSGFHVRRSTGAHIETLTQYNGLRSTRWEKPADGKSVLEIQTTHTPTQIQKIPDELNYLTPPPHWHWYQDEYFYVREGRYIFTLEGKDIIVSASDPQPVHIPARARHTFKVDPTHEGPCTVEISTGVSPRSPSGEPEVEGANEKFFRNIYQYLDDCWVQGQAPRLPQLLLQLHSAEISLALPGPTWLAHPISYALGVTIGEWWGGYVLGYKASYPEYYNANGESKKDR</sequence>
<name>A0AAN7WFB3_9PEZI</name>
<dbReference type="Pfam" id="PF07883">
    <property type="entry name" value="Cupin_2"/>
    <property type="match status" value="1"/>
</dbReference>
<comment type="caution">
    <text evidence="2">The sequence shown here is derived from an EMBL/GenBank/DDBJ whole genome shotgun (WGS) entry which is preliminary data.</text>
</comment>
<evidence type="ECO:0000313" key="3">
    <source>
        <dbReference type="Proteomes" id="UP001310594"/>
    </source>
</evidence>
<gene>
    <name evidence="2" type="ORF">LTR97_004149</name>
</gene>
<dbReference type="EMBL" id="JAVRQU010000005">
    <property type="protein sequence ID" value="KAK5703200.1"/>
    <property type="molecule type" value="Genomic_DNA"/>
</dbReference>
<dbReference type="Gene3D" id="2.60.120.10">
    <property type="entry name" value="Jelly Rolls"/>
    <property type="match status" value="1"/>
</dbReference>
<dbReference type="Proteomes" id="UP001310594">
    <property type="component" value="Unassembled WGS sequence"/>
</dbReference>
<reference evidence="2" key="1">
    <citation type="submission" date="2023-08" db="EMBL/GenBank/DDBJ databases">
        <title>Black Yeasts Isolated from many extreme environments.</title>
        <authorList>
            <person name="Coleine C."/>
            <person name="Stajich J.E."/>
            <person name="Selbmann L."/>
        </authorList>
    </citation>
    <scope>NUCLEOTIDE SEQUENCE</scope>
    <source>
        <strain evidence="2">CCFEE 5810</strain>
    </source>
</reference>
<dbReference type="AlphaFoldDB" id="A0AAN7WFB3"/>